<sequence>MIDADHVLLDDRPLVEVARDEVRRGADELDPAPVRLPVGVRPLEPREERVVDVDAAARERIAQLGERICMYLARTTSSMSCASTASSTRRSNSAFVSGEVTGADSNGTP</sequence>
<proteinExistence type="predicted"/>
<reference evidence="3" key="1">
    <citation type="journal article" date="2019" name="Int. J. Syst. Evol. Microbiol.">
        <title>The Global Catalogue of Microorganisms (GCM) 10K type strain sequencing project: providing services to taxonomists for standard genome sequencing and annotation.</title>
        <authorList>
            <consortium name="The Broad Institute Genomics Platform"/>
            <consortium name="The Broad Institute Genome Sequencing Center for Infectious Disease"/>
            <person name="Wu L."/>
            <person name="Ma J."/>
        </authorList>
    </citation>
    <scope>NUCLEOTIDE SEQUENCE [LARGE SCALE GENOMIC DNA]</scope>
    <source>
        <strain evidence="3">NBRC 109019</strain>
    </source>
</reference>
<accession>A0ABN6YE08</accession>
<evidence type="ECO:0000313" key="3">
    <source>
        <dbReference type="Proteomes" id="UP001321477"/>
    </source>
</evidence>
<evidence type="ECO:0000313" key="2">
    <source>
        <dbReference type="EMBL" id="BDZ55639.1"/>
    </source>
</evidence>
<name>A0ABN6YE08_9MICO</name>
<feature type="compositionally biased region" description="Low complexity" evidence="1">
    <location>
        <begin position="80"/>
        <end position="94"/>
    </location>
</feature>
<protein>
    <submittedName>
        <fullName evidence="2">Uncharacterized protein</fullName>
    </submittedName>
</protein>
<gene>
    <name evidence="2" type="ORF">GCM10025870_27120</name>
</gene>
<keyword evidence="3" id="KW-1185">Reference proteome</keyword>
<evidence type="ECO:0000256" key="1">
    <source>
        <dbReference type="SAM" id="MobiDB-lite"/>
    </source>
</evidence>
<organism evidence="2 3">
    <name type="scientific">Agromyces marinus</name>
    <dbReference type="NCBI Taxonomy" id="1389020"/>
    <lineage>
        <taxon>Bacteria</taxon>
        <taxon>Bacillati</taxon>
        <taxon>Actinomycetota</taxon>
        <taxon>Actinomycetes</taxon>
        <taxon>Micrococcales</taxon>
        <taxon>Microbacteriaceae</taxon>
        <taxon>Agromyces</taxon>
    </lineage>
</organism>
<feature type="region of interest" description="Disordered" evidence="1">
    <location>
        <begin position="80"/>
        <end position="109"/>
    </location>
</feature>
<dbReference type="EMBL" id="AP027734">
    <property type="protein sequence ID" value="BDZ55639.1"/>
    <property type="molecule type" value="Genomic_DNA"/>
</dbReference>
<dbReference type="Proteomes" id="UP001321477">
    <property type="component" value="Chromosome"/>
</dbReference>